<evidence type="ECO:0000313" key="4">
    <source>
        <dbReference type="Proteomes" id="UP001497516"/>
    </source>
</evidence>
<dbReference type="InterPro" id="IPR002156">
    <property type="entry name" value="RNaseH_domain"/>
</dbReference>
<dbReference type="InterPro" id="IPR052929">
    <property type="entry name" value="RNase_H-like_EbsB-rel"/>
</dbReference>
<dbReference type="PANTHER" id="PTHR47074">
    <property type="entry name" value="BNAC02G40300D PROTEIN"/>
    <property type="match status" value="1"/>
</dbReference>
<dbReference type="SUPFAM" id="SSF53098">
    <property type="entry name" value="Ribonuclease H-like"/>
    <property type="match status" value="1"/>
</dbReference>
<dbReference type="GO" id="GO:0003676">
    <property type="term" value="F:nucleic acid binding"/>
    <property type="evidence" value="ECO:0007669"/>
    <property type="project" value="InterPro"/>
</dbReference>
<dbReference type="AlphaFoldDB" id="A0AAV2G9N3"/>
<dbReference type="EMBL" id="OZ034821">
    <property type="protein sequence ID" value="CAL1406463.1"/>
    <property type="molecule type" value="Genomic_DNA"/>
</dbReference>
<dbReference type="GO" id="GO:0004523">
    <property type="term" value="F:RNA-DNA hybrid ribonuclease activity"/>
    <property type="evidence" value="ECO:0007669"/>
    <property type="project" value="InterPro"/>
</dbReference>
<dbReference type="InterPro" id="IPR044730">
    <property type="entry name" value="RNase_H-like_dom_plant"/>
</dbReference>
<evidence type="ECO:0000313" key="3">
    <source>
        <dbReference type="EMBL" id="CAL1406463.1"/>
    </source>
</evidence>
<dbReference type="Proteomes" id="UP001497516">
    <property type="component" value="Chromosome 8"/>
</dbReference>
<dbReference type="Gene3D" id="3.30.420.10">
    <property type="entry name" value="Ribonuclease H-like superfamily/Ribonuclease H"/>
    <property type="match status" value="1"/>
</dbReference>
<gene>
    <name evidence="3" type="ORF">LTRI10_LOCUS46186</name>
</gene>
<feature type="domain" description="RNase H type-1" evidence="1">
    <location>
        <begin position="280"/>
        <end position="399"/>
    </location>
</feature>
<name>A0AAV2G9N3_9ROSI</name>
<dbReference type="CDD" id="cd06222">
    <property type="entry name" value="RNase_H_like"/>
    <property type="match status" value="1"/>
</dbReference>
<reference evidence="3 4" key="1">
    <citation type="submission" date="2024-04" db="EMBL/GenBank/DDBJ databases">
        <authorList>
            <person name="Fracassetti M."/>
        </authorList>
    </citation>
    <scope>NUCLEOTIDE SEQUENCE [LARGE SCALE GENOMIC DNA]</scope>
</reference>
<evidence type="ECO:0000259" key="2">
    <source>
        <dbReference type="Pfam" id="PF13966"/>
    </source>
</evidence>
<accession>A0AAV2G9N3</accession>
<dbReference type="InterPro" id="IPR026960">
    <property type="entry name" value="RVT-Znf"/>
</dbReference>
<evidence type="ECO:0008006" key="5">
    <source>
        <dbReference type="Google" id="ProtNLM"/>
    </source>
</evidence>
<dbReference type="InterPro" id="IPR036397">
    <property type="entry name" value="RNaseH_sf"/>
</dbReference>
<evidence type="ECO:0000259" key="1">
    <source>
        <dbReference type="Pfam" id="PF13456"/>
    </source>
</evidence>
<proteinExistence type="predicted"/>
<keyword evidence="4" id="KW-1185">Reference proteome</keyword>
<sequence length="420" mass="47928">MSDIVVESFASFADLHTMQVVGEVKVAEVLCAGEGRWCDEKLGQWFDPQTCMAIKGIPLPRQNMEDRLVWHGTVDGVFSVKSVYHLAVEVDQCQGRWRMQVSWMDRESWIRMLNANIPPKLKVFLWQIFQRVLPTTEALIEKGIEVRPRCPVCWAEAETMEHLFLDCLVARALWVQSGLEYLGEGLPRHSFPFFLKKLFSILHQPSQYMLVTAILWRIWKSRNWVVFEGKQFGVQALMRQYNQQVNEWLRLPPDPKAPMLAVQPSPLVTVEAEGPVCRWDGAVRKGSHAAGGMVVLCEAGVVLWAAGFHFPFMDDPVVAELLTLREAIQWCLGNGFSRMTFEGDAKVVIDKIRQGDIRDSRVGVILEEIIWLLTGTSGFSVRFVGRDGNRVAHLVARKALSLFPSSCRYFDFQTWLISRM</sequence>
<protein>
    <recommendedName>
        <fullName evidence="5">Reverse transcriptase zinc-binding domain-containing protein</fullName>
    </recommendedName>
</protein>
<dbReference type="Pfam" id="PF13966">
    <property type="entry name" value="zf-RVT"/>
    <property type="match status" value="1"/>
</dbReference>
<dbReference type="InterPro" id="IPR012337">
    <property type="entry name" value="RNaseH-like_sf"/>
</dbReference>
<dbReference type="PANTHER" id="PTHR47074:SF11">
    <property type="entry name" value="REVERSE TRANSCRIPTASE-LIKE PROTEIN"/>
    <property type="match status" value="1"/>
</dbReference>
<dbReference type="Pfam" id="PF13456">
    <property type="entry name" value="RVT_3"/>
    <property type="match status" value="1"/>
</dbReference>
<feature type="domain" description="Reverse transcriptase zinc-binding" evidence="2">
    <location>
        <begin position="78"/>
        <end position="174"/>
    </location>
</feature>
<organism evidence="3 4">
    <name type="scientific">Linum trigynum</name>
    <dbReference type="NCBI Taxonomy" id="586398"/>
    <lineage>
        <taxon>Eukaryota</taxon>
        <taxon>Viridiplantae</taxon>
        <taxon>Streptophyta</taxon>
        <taxon>Embryophyta</taxon>
        <taxon>Tracheophyta</taxon>
        <taxon>Spermatophyta</taxon>
        <taxon>Magnoliopsida</taxon>
        <taxon>eudicotyledons</taxon>
        <taxon>Gunneridae</taxon>
        <taxon>Pentapetalae</taxon>
        <taxon>rosids</taxon>
        <taxon>fabids</taxon>
        <taxon>Malpighiales</taxon>
        <taxon>Linaceae</taxon>
        <taxon>Linum</taxon>
    </lineage>
</organism>